<name>A0ABD2NP29_9CUCU</name>
<evidence type="ECO:0000256" key="1">
    <source>
        <dbReference type="SAM" id="MobiDB-lite"/>
    </source>
</evidence>
<feature type="region of interest" description="Disordered" evidence="1">
    <location>
        <begin position="44"/>
        <end position="71"/>
    </location>
</feature>
<evidence type="ECO:0000313" key="3">
    <source>
        <dbReference type="Proteomes" id="UP001516400"/>
    </source>
</evidence>
<gene>
    <name evidence="2" type="ORF">HHI36_017849</name>
</gene>
<feature type="compositionally biased region" description="Polar residues" evidence="1">
    <location>
        <begin position="62"/>
        <end position="71"/>
    </location>
</feature>
<organism evidence="2 3">
    <name type="scientific">Cryptolaemus montrouzieri</name>
    <dbReference type="NCBI Taxonomy" id="559131"/>
    <lineage>
        <taxon>Eukaryota</taxon>
        <taxon>Metazoa</taxon>
        <taxon>Ecdysozoa</taxon>
        <taxon>Arthropoda</taxon>
        <taxon>Hexapoda</taxon>
        <taxon>Insecta</taxon>
        <taxon>Pterygota</taxon>
        <taxon>Neoptera</taxon>
        <taxon>Endopterygota</taxon>
        <taxon>Coleoptera</taxon>
        <taxon>Polyphaga</taxon>
        <taxon>Cucujiformia</taxon>
        <taxon>Coccinelloidea</taxon>
        <taxon>Coccinellidae</taxon>
        <taxon>Scymninae</taxon>
        <taxon>Scymnini</taxon>
        <taxon>Cryptolaemus</taxon>
    </lineage>
</organism>
<reference evidence="2 3" key="1">
    <citation type="journal article" date="2021" name="BMC Biol.">
        <title>Horizontally acquired antibacterial genes associated with adaptive radiation of ladybird beetles.</title>
        <authorList>
            <person name="Li H.S."/>
            <person name="Tang X.F."/>
            <person name="Huang Y.H."/>
            <person name="Xu Z.Y."/>
            <person name="Chen M.L."/>
            <person name="Du X.Y."/>
            <person name="Qiu B.Y."/>
            <person name="Chen P.T."/>
            <person name="Zhang W."/>
            <person name="Slipinski A."/>
            <person name="Escalona H.E."/>
            <person name="Waterhouse R.M."/>
            <person name="Zwick A."/>
            <person name="Pang H."/>
        </authorList>
    </citation>
    <scope>NUCLEOTIDE SEQUENCE [LARGE SCALE GENOMIC DNA]</scope>
    <source>
        <strain evidence="2">SYSU2018</strain>
    </source>
</reference>
<dbReference type="EMBL" id="JABFTP020000124">
    <property type="protein sequence ID" value="KAL3280360.1"/>
    <property type="molecule type" value="Genomic_DNA"/>
</dbReference>
<sequence length="71" mass="8589">MDDSEEHHKGNKRRKRRVQINANDQLHRWQEYLRELFQNEILDGVDQSTDEEDEDVIEDNRISSNPPTNQR</sequence>
<keyword evidence="3" id="KW-1185">Reference proteome</keyword>
<protein>
    <submittedName>
        <fullName evidence="2">Uncharacterized protein</fullName>
    </submittedName>
</protein>
<feature type="compositionally biased region" description="Acidic residues" evidence="1">
    <location>
        <begin position="48"/>
        <end position="57"/>
    </location>
</feature>
<feature type="region of interest" description="Disordered" evidence="1">
    <location>
        <begin position="1"/>
        <end position="21"/>
    </location>
</feature>
<comment type="caution">
    <text evidence="2">The sequence shown here is derived from an EMBL/GenBank/DDBJ whole genome shotgun (WGS) entry which is preliminary data.</text>
</comment>
<dbReference type="Proteomes" id="UP001516400">
    <property type="component" value="Unassembled WGS sequence"/>
</dbReference>
<proteinExistence type="predicted"/>
<accession>A0ABD2NP29</accession>
<feature type="compositionally biased region" description="Basic residues" evidence="1">
    <location>
        <begin position="9"/>
        <end position="18"/>
    </location>
</feature>
<evidence type="ECO:0000313" key="2">
    <source>
        <dbReference type="EMBL" id="KAL3280360.1"/>
    </source>
</evidence>
<dbReference type="AlphaFoldDB" id="A0ABD2NP29"/>